<organism evidence="1">
    <name type="scientific">uncultured Caudovirales phage</name>
    <dbReference type="NCBI Taxonomy" id="2100421"/>
    <lineage>
        <taxon>Viruses</taxon>
        <taxon>Duplodnaviria</taxon>
        <taxon>Heunggongvirae</taxon>
        <taxon>Uroviricota</taxon>
        <taxon>Caudoviricetes</taxon>
        <taxon>Peduoviridae</taxon>
        <taxon>Maltschvirus</taxon>
        <taxon>Maltschvirus maltsch</taxon>
    </lineage>
</organism>
<evidence type="ECO:0000313" key="1">
    <source>
        <dbReference type="EMBL" id="CAB4153304.1"/>
    </source>
</evidence>
<sequence>MKHLIARWGALMTRWETMHTLNKLDKLLMDMATVDTFLEYTQLRAEFRESVLK</sequence>
<protein>
    <submittedName>
        <fullName evidence="1">Uncharacterized protein</fullName>
    </submittedName>
</protein>
<dbReference type="EMBL" id="LR796586">
    <property type="protein sequence ID" value="CAB4153304.1"/>
    <property type="molecule type" value="Genomic_DNA"/>
</dbReference>
<proteinExistence type="predicted"/>
<name>A0A6J5N2I7_9CAUD</name>
<gene>
    <name evidence="1" type="ORF">UFOVP621_80</name>
</gene>
<reference evidence="1" key="1">
    <citation type="submission" date="2020-04" db="EMBL/GenBank/DDBJ databases">
        <authorList>
            <person name="Chiriac C."/>
            <person name="Salcher M."/>
            <person name="Ghai R."/>
            <person name="Kavagutti S V."/>
        </authorList>
    </citation>
    <scope>NUCLEOTIDE SEQUENCE</scope>
</reference>
<accession>A0A6J5N2I7</accession>